<proteinExistence type="predicted"/>
<dbReference type="Proteomes" id="UP000256373">
    <property type="component" value="Unassembled WGS sequence"/>
</dbReference>
<protein>
    <submittedName>
        <fullName evidence="2">Conjugal transfer protein TraI</fullName>
    </submittedName>
</protein>
<keyword evidence="3" id="KW-1185">Reference proteome</keyword>
<dbReference type="RefSeq" id="WP_115829374.1">
    <property type="nucleotide sequence ID" value="NZ_QNUL01000002.1"/>
</dbReference>
<name>A0A3D8YG20_9BACT</name>
<keyword evidence="1" id="KW-0732">Signal</keyword>
<dbReference type="OrthoDB" id="793529at2"/>
<organism evidence="2 3">
    <name type="scientific">Dyadobacter luteus</name>
    <dbReference type="NCBI Taxonomy" id="2259619"/>
    <lineage>
        <taxon>Bacteria</taxon>
        <taxon>Pseudomonadati</taxon>
        <taxon>Bacteroidota</taxon>
        <taxon>Cytophagia</taxon>
        <taxon>Cytophagales</taxon>
        <taxon>Spirosomataceae</taxon>
        <taxon>Dyadobacter</taxon>
    </lineage>
</organism>
<dbReference type="AlphaFoldDB" id="A0A3D8YG20"/>
<sequence>MRKNILFFLFVSLAVLTPVHTAQAANPWAAIIKAAIKRVVRAVDLLIQRRQNAVIKLQNAQKALENTMSKLHLDEITDWVKKQRDLYKEYYDELKKVKAVISYYFRIKQIAEKQVLIVEQYQKAWGLFQSDKHFSYSELIYMQKVYEGILEQTAKNVDMLSLVVTAFSTQMTDVERLEMITRVADQVELVHDELVSFNRQNQMLSLSRARSELDAKLIKQLYGIQD</sequence>
<evidence type="ECO:0000313" key="2">
    <source>
        <dbReference type="EMBL" id="REA63625.1"/>
    </source>
</evidence>
<feature type="chain" id="PRO_5017611651" evidence="1">
    <location>
        <begin position="25"/>
        <end position="226"/>
    </location>
</feature>
<accession>A0A3D8YG20</accession>
<evidence type="ECO:0000313" key="3">
    <source>
        <dbReference type="Proteomes" id="UP000256373"/>
    </source>
</evidence>
<feature type="signal peptide" evidence="1">
    <location>
        <begin position="1"/>
        <end position="24"/>
    </location>
</feature>
<dbReference type="EMBL" id="QNUL01000002">
    <property type="protein sequence ID" value="REA63625.1"/>
    <property type="molecule type" value="Genomic_DNA"/>
</dbReference>
<evidence type="ECO:0000256" key="1">
    <source>
        <dbReference type="SAM" id="SignalP"/>
    </source>
</evidence>
<reference evidence="2 3" key="1">
    <citation type="submission" date="2018-07" db="EMBL/GenBank/DDBJ databases">
        <title>Dyadobacter roseus sp. nov., isolated from rose rhizosphere soil.</title>
        <authorList>
            <person name="Chen L."/>
        </authorList>
    </citation>
    <scope>NUCLEOTIDE SEQUENCE [LARGE SCALE GENOMIC DNA]</scope>
    <source>
        <strain evidence="2 3">RS19</strain>
    </source>
</reference>
<gene>
    <name evidence="2" type="ORF">DSL64_04075</name>
</gene>
<comment type="caution">
    <text evidence="2">The sequence shown here is derived from an EMBL/GenBank/DDBJ whole genome shotgun (WGS) entry which is preliminary data.</text>
</comment>